<evidence type="ECO:0000313" key="2">
    <source>
        <dbReference type="RefSeq" id="XP_023164663.2"/>
    </source>
</evidence>
<dbReference type="RefSeq" id="XP_030081260.1">
    <property type="nucleotide sequence ID" value="XM_030225400.1"/>
</dbReference>
<proteinExistence type="predicted"/>
<accession>A0A6J2SYN8</accession>
<keyword evidence="1" id="KW-1185">Reference proteome</keyword>
<dbReference type="KEGG" id="dhe:115483433"/>
<evidence type="ECO:0000313" key="3">
    <source>
        <dbReference type="RefSeq" id="XP_030081260.1"/>
    </source>
</evidence>
<dbReference type="AlphaFoldDB" id="A0A6J2SYN8"/>
<evidence type="ECO:0000313" key="1">
    <source>
        <dbReference type="Proteomes" id="UP000504633"/>
    </source>
</evidence>
<dbReference type="Proteomes" id="UP000504633">
    <property type="component" value="Unplaced"/>
</dbReference>
<dbReference type="RefSeq" id="XP_023164663.2">
    <property type="nucleotide sequence ID" value="XM_023308895.2"/>
</dbReference>
<organism evidence="1 3">
    <name type="scientific">Drosophila hydei</name>
    <name type="common">Fruit fly</name>
    <dbReference type="NCBI Taxonomy" id="7224"/>
    <lineage>
        <taxon>Eukaryota</taxon>
        <taxon>Metazoa</taxon>
        <taxon>Ecdysozoa</taxon>
        <taxon>Arthropoda</taxon>
        <taxon>Hexapoda</taxon>
        <taxon>Insecta</taxon>
        <taxon>Pterygota</taxon>
        <taxon>Neoptera</taxon>
        <taxon>Endopterygota</taxon>
        <taxon>Diptera</taxon>
        <taxon>Brachycera</taxon>
        <taxon>Muscomorpha</taxon>
        <taxon>Ephydroidea</taxon>
        <taxon>Drosophilidae</taxon>
        <taxon>Drosophila</taxon>
    </lineage>
</organism>
<dbReference type="OMA" id="MWSFEEH"/>
<dbReference type="KEGG" id="dhe:111595250"/>
<name>A0A6J2SYN8_DROHY</name>
<sequence>MDVPLSEFSSQDLERELYARAQNTDGSKQERFGRLMAARQQEPQVPNRPRRGSIAKFGARVQMEDFAEVKMFSQTEFGLLSNKVRWRLERVRRTEDGEGLEYFHPDVLSRIDRSKTYMLNMDEFLVRQEPYIHKIFVIFVSRTCGQEHKLCYARSLAKLRSWDEQIEEFEWPLITTENITSLNVDNAELQTTLITPENIAKALSYVLGTIKDNKLENIVAIACDTNRLGLPAVALLVDASGLAMPPTLYDIYDLRSTLQNMFCSACVRILMRVEHEIYTKSTYGDQLCSLCSGNRTKNMNAVLLLMEYVNKLPQILNTMWNFEEHLDKPISLVGLNNKLLKIYGAHIKRELPPITFEDCAAGSGLLQLIVFDALWCISTESEPEELNLQTIAYQAASEA</sequence>
<gene>
    <name evidence="3" type="primary">LOC115483433</name>
    <name evidence="2" type="synonym">LOC111595250</name>
</gene>
<reference evidence="2 3" key="1">
    <citation type="submission" date="2025-04" db="UniProtKB">
        <authorList>
            <consortium name="RefSeq"/>
        </authorList>
    </citation>
    <scope>IDENTIFICATION</scope>
    <source>
        <strain evidence="2 3">15085-1641.00</strain>
        <tissue evidence="2 3">Whole body</tissue>
    </source>
</reference>
<dbReference type="OrthoDB" id="7836602at2759"/>
<protein>
    <submittedName>
        <fullName evidence="2">Uncharacterized protein LOC111595250</fullName>
    </submittedName>
    <submittedName>
        <fullName evidence="3">Uncharacterized protein LOC115483433</fullName>
    </submittedName>
</protein>
<dbReference type="GeneID" id="115483433"/>